<keyword evidence="3" id="KW-1185">Reference proteome</keyword>
<accession>A0A4R4DVI4</accession>
<feature type="coiled-coil region" evidence="1">
    <location>
        <begin position="13"/>
        <end position="61"/>
    </location>
</feature>
<name>A0A4R4DVI4_9PROT</name>
<evidence type="ECO:0000313" key="3">
    <source>
        <dbReference type="Proteomes" id="UP000295023"/>
    </source>
</evidence>
<dbReference type="RefSeq" id="WP_132286424.1">
    <property type="nucleotide sequence ID" value="NZ_SKBM01000005.1"/>
</dbReference>
<evidence type="ECO:0008006" key="4">
    <source>
        <dbReference type="Google" id="ProtNLM"/>
    </source>
</evidence>
<dbReference type="EMBL" id="SKBM01000005">
    <property type="protein sequence ID" value="TCZ64483.1"/>
    <property type="molecule type" value="Genomic_DNA"/>
</dbReference>
<sequence>MSDRPDDLALLLLRRIDAHVQSLQDDVRSLKQRMTGVAEGLAGVNRRLDRLEDHAIRIERRLGLVDAPPS</sequence>
<protein>
    <recommendedName>
        <fullName evidence="4">SlyX family protein</fullName>
    </recommendedName>
</protein>
<dbReference type="Proteomes" id="UP000295023">
    <property type="component" value="Unassembled WGS sequence"/>
</dbReference>
<comment type="caution">
    <text evidence="2">The sequence shown here is derived from an EMBL/GenBank/DDBJ whole genome shotgun (WGS) entry which is preliminary data.</text>
</comment>
<dbReference type="AlphaFoldDB" id="A0A4R4DVI4"/>
<proteinExistence type="predicted"/>
<dbReference type="OrthoDB" id="7282689at2"/>
<organism evidence="2 3">
    <name type="scientific">Roseicella aquatilis</name>
    <dbReference type="NCBI Taxonomy" id="2527868"/>
    <lineage>
        <taxon>Bacteria</taxon>
        <taxon>Pseudomonadati</taxon>
        <taxon>Pseudomonadota</taxon>
        <taxon>Alphaproteobacteria</taxon>
        <taxon>Acetobacterales</taxon>
        <taxon>Roseomonadaceae</taxon>
        <taxon>Roseicella</taxon>
    </lineage>
</organism>
<keyword evidence="1" id="KW-0175">Coiled coil</keyword>
<evidence type="ECO:0000313" key="2">
    <source>
        <dbReference type="EMBL" id="TCZ64483.1"/>
    </source>
</evidence>
<evidence type="ECO:0000256" key="1">
    <source>
        <dbReference type="SAM" id="Coils"/>
    </source>
</evidence>
<reference evidence="2 3" key="1">
    <citation type="submission" date="2019-03" db="EMBL/GenBank/DDBJ databases">
        <title>Paracraurococcus aquatilis NE82 genome sequence.</title>
        <authorList>
            <person name="Zhao Y."/>
            <person name="Du Z."/>
        </authorList>
    </citation>
    <scope>NUCLEOTIDE SEQUENCE [LARGE SCALE GENOMIC DNA]</scope>
    <source>
        <strain evidence="2 3">NE82</strain>
    </source>
</reference>
<gene>
    <name evidence="2" type="ORF">EXY23_07515</name>
</gene>
<dbReference type="Gene3D" id="1.20.5.190">
    <property type="match status" value="1"/>
</dbReference>